<dbReference type="Proteomes" id="UP001139971">
    <property type="component" value="Unassembled WGS sequence"/>
</dbReference>
<feature type="transmembrane region" description="Helical" evidence="1">
    <location>
        <begin position="148"/>
        <end position="168"/>
    </location>
</feature>
<evidence type="ECO:0000256" key="1">
    <source>
        <dbReference type="SAM" id="Phobius"/>
    </source>
</evidence>
<dbReference type="PANTHER" id="PTHR41386">
    <property type="entry name" value="INTEGRAL MEMBRANE PROTEIN-RELATED"/>
    <property type="match status" value="1"/>
</dbReference>
<name>A0A9X3YHB8_9GAMM</name>
<dbReference type="InterPro" id="IPR010406">
    <property type="entry name" value="DUF1003"/>
</dbReference>
<dbReference type="Pfam" id="PF06210">
    <property type="entry name" value="DUF1003"/>
    <property type="match status" value="1"/>
</dbReference>
<keyword evidence="1" id="KW-0812">Transmembrane</keyword>
<feature type="transmembrane region" description="Helical" evidence="1">
    <location>
        <begin position="109"/>
        <end position="133"/>
    </location>
</feature>
<proteinExistence type="predicted"/>
<dbReference type="RefSeq" id="WP_263542890.1">
    <property type="nucleotide sequence ID" value="NZ_JAOVZO020000003.1"/>
</dbReference>
<dbReference type="PANTHER" id="PTHR41386:SF1">
    <property type="entry name" value="MEMBRANE PROTEIN"/>
    <property type="match status" value="1"/>
</dbReference>
<reference evidence="2" key="1">
    <citation type="submission" date="2023-02" db="EMBL/GenBank/DDBJ databases">
        <title>Tahibacter soli sp. nov. isolated from soil.</title>
        <authorList>
            <person name="Baek J.H."/>
            <person name="Lee J.K."/>
            <person name="Choi D.G."/>
            <person name="Jeon C.O."/>
        </authorList>
    </citation>
    <scope>NUCLEOTIDE SEQUENCE</scope>
    <source>
        <strain evidence="2">BL</strain>
    </source>
</reference>
<evidence type="ECO:0000313" key="3">
    <source>
        <dbReference type="Proteomes" id="UP001139971"/>
    </source>
</evidence>
<keyword evidence="3" id="KW-1185">Reference proteome</keyword>
<organism evidence="2 3">
    <name type="scientific">Tahibacter soli</name>
    <dbReference type="NCBI Taxonomy" id="2983605"/>
    <lineage>
        <taxon>Bacteria</taxon>
        <taxon>Pseudomonadati</taxon>
        <taxon>Pseudomonadota</taxon>
        <taxon>Gammaproteobacteria</taxon>
        <taxon>Lysobacterales</taxon>
        <taxon>Rhodanobacteraceae</taxon>
        <taxon>Tahibacter</taxon>
    </lineage>
</organism>
<accession>A0A9X3YHB8</accession>
<keyword evidence="1" id="KW-0472">Membrane</keyword>
<evidence type="ECO:0000313" key="2">
    <source>
        <dbReference type="EMBL" id="MDC8011674.1"/>
    </source>
</evidence>
<sequence>MATRLPRSRSGNASRCAVCGKHLTRSAASWPLHTLGASLLEYARRTHAQLSLRGRICEQDLDRLRSGYVQDSLRRESLLAVSIDVSTSDDCSLDAGSDSRTRGQRLSDAIASFGGSWAFLLWFSAVLGSWIVINGALLRDAAFDPPPFILLNLVLSCLAAIQAPIILMSQNRAAARDRERADHDYRVNLKAELEIRHLHEKVNHLLRLHGERELASVADEAVEPGAGGDAGR</sequence>
<protein>
    <submittedName>
        <fullName evidence="2">DUF1003 domain-containing protein</fullName>
    </submittedName>
</protein>
<keyword evidence="1" id="KW-1133">Transmembrane helix</keyword>
<dbReference type="AlphaFoldDB" id="A0A9X3YHB8"/>
<gene>
    <name evidence="2" type="ORF">OD750_003850</name>
</gene>
<dbReference type="EMBL" id="JAOVZO020000003">
    <property type="protein sequence ID" value="MDC8011674.1"/>
    <property type="molecule type" value="Genomic_DNA"/>
</dbReference>
<comment type="caution">
    <text evidence="2">The sequence shown here is derived from an EMBL/GenBank/DDBJ whole genome shotgun (WGS) entry which is preliminary data.</text>
</comment>